<sequence>MSESNEDRPPLTAEEELALERNQEAWIAALACGDIRFYRRSWREFEGNLDYDADSEIGAEMLEHAQSIAISTVDQQDQHPTQAEHDTMAGASAVSLAEGQQAIGIAEAIEFRNEPTTSGSDAIEVTATSPSTPGTERDV</sequence>
<evidence type="ECO:0000313" key="2">
    <source>
        <dbReference type="EMBL" id="KAK5708310.1"/>
    </source>
</evidence>
<accession>A0AAN7WKS3</accession>
<dbReference type="AlphaFoldDB" id="A0AAN7WKS3"/>
<evidence type="ECO:0000313" key="3">
    <source>
        <dbReference type="Proteomes" id="UP001310594"/>
    </source>
</evidence>
<reference evidence="2" key="1">
    <citation type="submission" date="2023-08" db="EMBL/GenBank/DDBJ databases">
        <title>Black Yeasts Isolated from many extreme environments.</title>
        <authorList>
            <person name="Coleine C."/>
            <person name="Stajich J.E."/>
            <person name="Selbmann L."/>
        </authorList>
    </citation>
    <scope>NUCLEOTIDE SEQUENCE</scope>
    <source>
        <strain evidence="2">CCFEE 5810</strain>
    </source>
</reference>
<organism evidence="2 3">
    <name type="scientific">Elasticomyces elasticus</name>
    <dbReference type="NCBI Taxonomy" id="574655"/>
    <lineage>
        <taxon>Eukaryota</taxon>
        <taxon>Fungi</taxon>
        <taxon>Dikarya</taxon>
        <taxon>Ascomycota</taxon>
        <taxon>Pezizomycotina</taxon>
        <taxon>Dothideomycetes</taxon>
        <taxon>Dothideomycetidae</taxon>
        <taxon>Mycosphaerellales</taxon>
        <taxon>Teratosphaeriaceae</taxon>
        <taxon>Elasticomyces</taxon>
    </lineage>
</organism>
<feature type="region of interest" description="Disordered" evidence="1">
    <location>
        <begin position="114"/>
        <end position="139"/>
    </location>
</feature>
<gene>
    <name evidence="2" type="ORF">LTR97_000850</name>
</gene>
<comment type="caution">
    <text evidence="2">The sequence shown here is derived from an EMBL/GenBank/DDBJ whole genome shotgun (WGS) entry which is preliminary data.</text>
</comment>
<name>A0AAN7WKS3_9PEZI</name>
<dbReference type="EMBL" id="JAVRQU010000001">
    <property type="protein sequence ID" value="KAK5708310.1"/>
    <property type="molecule type" value="Genomic_DNA"/>
</dbReference>
<dbReference type="Proteomes" id="UP001310594">
    <property type="component" value="Unassembled WGS sequence"/>
</dbReference>
<proteinExistence type="predicted"/>
<protein>
    <submittedName>
        <fullName evidence="2">Uncharacterized protein</fullName>
    </submittedName>
</protein>
<evidence type="ECO:0000256" key="1">
    <source>
        <dbReference type="SAM" id="MobiDB-lite"/>
    </source>
</evidence>